<evidence type="ECO:0000313" key="2">
    <source>
        <dbReference type="EMBL" id="SJZ32882.1"/>
    </source>
</evidence>
<dbReference type="RefSeq" id="WP_078755187.1">
    <property type="nucleotide sequence ID" value="NZ_FUWO01000002.1"/>
</dbReference>
<dbReference type="PANTHER" id="PTHR18964">
    <property type="entry name" value="ROK (REPRESSOR, ORF, KINASE) FAMILY"/>
    <property type="match status" value="1"/>
</dbReference>
<accession>A0A1T4JRQ6</accession>
<dbReference type="SUPFAM" id="SSF53067">
    <property type="entry name" value="Actin-like ATPase domain"/>
    <property type="match status" value="1"/>
</dbReference>
<dbReference type="InterPro" id="IPR000600">
    <property type="entry name" value="ROK"/>
</dbReference>
<keyword evidence="3" id="KW-1185">Reference proteome</keyword>
<dbReference type="PANTHER" id="PTHR18964:SF170">
    <property type="entry name" value="SUGAR KINASE"/>
    <property type="match status" value="1"/>
</dbReference>
<sequence>MKILCFDMGGTAVKYGVWDDDKITNIGSFKTPTTWDEMKQQMRQVATKFTDVEGVGISSPGSVDSKLGVIRGISAIPYIHNFEIVKELTELFNKQVTIENDANSAALAELYYGRAKDLNNVVFYIIGSGIGGAVSINKQLVKGANLFGGEIGYMLMDGKKTLSQIASPVETAKRYHFESGKELFDLAAKGNEQAKVGAEEVYDTLARSMYNVALMLDPELILVGGGISQRDDFLAPIQVKLDHYLKANGAGDLKIKIDRCEFLQNANLIGAAVNYQNTKD</sequence>
<dbReference type="OrthoDB" id="9795247at2"/>
<dbReference type="CDD" id="cd24152">
    <property type="entry name" value="ASKHA_NBD_ROK-like"/>
    <property type="match status" value="1"/>
</dbReference>
<dbReference type="InterPro" id="IPR043129">
    <property type="entry name" value="ATPase_NBD"/>
</dbReference>
<name>A0A1T4JRQ6_9LACT</name>
<keyword evidence="2" id="KW-0418">Kinase</keyword>
<dbReference type="GO" id="GO:0016301">
    <property type="term" value="F:kinase activity"/>
    <property type="evidence" value="ECO:0007669"/>
    <property type="project" value="UniProtKB-KW"/>
</dbReference>
<dbReference type="Pfam" id="PF00480">
    <property type="entry name" value="ROK"/>
    <property type="match status" value="1"/>
</dbReference>
<dbReference type="STRING" id="1121925.SAMN02746011_00333"/>
<reference evidence="3" key="1">
    <citation type="submission" date="2017-02" db="EMBL/GenBank/DDBJ databases">
        <authorList>
            <person name="Varghese N."/>
            <person name="Submissions S."/>
        </authorList>
    </citation>
    <scope>NUCLEOTIDE SEQUENCE [LARGE SCALE GENOMIC DNA]</scope>
    <source>
        <strain evidence="3">DSM 15739</strain>
    </source>
</reference>
<dbReference type="EMBL" id="FUWO01000002">
    <property type="protein sequence ID" value="SJZ32882.1"/>
    <property type="molecule type" value="Genomic_DNA"/>
</dbReference>
<comment type="similarity">
    <text evidence="1">Belongs to the ROK (NagC/XylR) family.</text>
</comment>
<dbReference type="AlphaFoldDB" id="A0A1T4JRQ6"/>
<gene>
    <name evidence="2" type="ORF">SAMN02746011_00333</name>
</gene>
<protein>
    <submittedName>
        <fullName evidence="2">Sugar kinase of the NBD/HSP70 family, may contain an N-terminal HTH domain</fullName>
    </submittedName>
</protein>
<organism evidence="2 3">
    <name type="scientific">Globicatella sulfidifaciens DSM 15739</name>
    <dbReference type="NCBI Taxonomy" id="1121925"/>
    <lineage>
        <taxon>Bacteria</taxon>
        <taxon>Bacillati</taxon>
        <taxon>Bacillota</taxon>
        <taxon>Bacilli</taxon>
        <taxon>Lactobacillales</taxon>
        <taxon>Aerococcaceae</taxon>
        <taxon>Globicatella</taxon>
    </lineage>
</organism>
<proteinExistence type="inferred from homology"/>
<evidence type="ECO:0000256" key="1">
    <source>
        <dbReference type="ARBA" id="ARBA00006479"/>
    </source>
</evidence>
<dbReference type="Gene3D" id="3.30.420.40">
    <property type="match status" value="2"/>
</dbReference>
<dbReference type="Proteomes" id="UP000189941">
    <property type="component" value="Unassembled WGS sequence"/>
</dbReference>
<evidence type="ECO:0000313" key="3">
    <source>
        <dbReference type="Proteomes" id="UP000189941"/>
    </source>
</evidence>
<keyword evidence="2" id="KW-0808">Transferase</keyword>